<proteinExistence type="predicted"/>
<protein>
    <submittedName>
        <fullName evidence="2">Uncharacterized protein</fullName>
    </submittedName>
</protein>
<evidence type="ECO:0000256" key="1">
    <source>
        <dbReference type="SAM" id="Phobius"/>
    </source>
</evidence>
<keyword evidence="3" id="KW-1185">Reference proteome</keyword>
<keyword evidence="1" id="KW-1133">Transmembrane helix</keyword>
<organism evidence="2 3">
    <name type="scientific">Ignelater luminosus</name>
    <name type="common">Cucubano</name>
    <name type="synonym">Pyrophorus luminosus</name>
    <dbReference type="NCBI Taxonomy" id="2038154"/>
    <lineage>
        <taxon>Eukaryota</taxon>
        <taxon>Metazoa</taxon>
        <taxon>Ecdysozoa</taxon>
        <taxon>Arthropoda</taxon>
        <taxon>Hexapoda</taxon>
        <taxon>Insecta</taxon>
        <taxon>Pterygota</taxon>
        <taxon>Neoptera</taxon>
        <taxon>Endopterygota</taxon>
        <taxon>Coleoptera</taxon>
        <taxon>Polyphaga</taxon>
        <taxon>Elateriformia</taxon>
        <taxon>Elateroidea</taxon>
        <taxon>Elateridae</taxon>
        <taxon>Agrypninae</taxon>
        <taxon>Pyrophorini</taxon>
        <taxon>Ignelater</taxon>
    </lineage>
</organism>
<name>A0A8K0G2F2_IGNLU</name>
<dbReference type="EMBL" id="VTPC01068568">
    <property type="protein sequence ID" value="KAF2889290.1"/>
    <property type="molecule type" value="Genomic_DNA"/>
</dbReference>
<dbReference type="AlphaFoldDB" id="A0A8K0G2F2"/>
<sequence>MRDHQKMRGLSNYVSYIRELPPTILQSIETFVNFFGKTPKPDCTNMQNFLFPLQHRYYIVISHNRTIITVIYTLFKNVIIFFCFLEVKQRLHMGIRNTNTLSVLYCKSKEEHKSGLEFCRTSIFKKDVMLIILGDEDLKKGCFDVGRRLIGSPLLYDK</sequence>
<gene>
    <name evidence="2" type="ORF">ILUMI_16883</name>
</gene>
<feature type="transmembrane region" description="Helical" evidence="1">
    <location>
        <begin position="67"/>
        <end position="87"/>
    </location>
</feature>
<evidence type="ECO:0000313" key="2">
    <source>
        <dbReference type="EMBL" id="KAF2889290.1"/>
    </source>
</evidence>
<reference evidence="2" key="1">
    <citation type="submission" date="2019-08" db="EMBL/GenBank/DDBJ databases">
        <title>The genome of the North American firefly Photinus pyralis.</title>
        <authorList>
            <consortium name="Photinus pyralis genome working group"/>
            <person name="Fallon T.R."/>
            <person name="Sander Lower S.E."/>
            <person name="Weng J.-K."/>
        </authorList>
    </citation>
    <scope>NUCLEOTIDE SEQUENCE</scope>
    <source>
        <strain evidence="2">TRF0915ILg1</strain>
        <tissue evidence="2">Whole body</tissue>
    </source>
</reference>
<comment type="caution">
    <text evidence="2">The sequence shown here is derived from an EMBL/GenBank/DDBJ whole genome shotgun (WGS) entry which is preliminary data.</text>
</comment>
<evidence type="ECO:0000313" key="3">
    <source>
        <dbReference type="Proteomes" id="UP000801492"/>
    </source>
</evidence>
<accession>A0A8K0G2F2</accession>
<dbReference type="Proteomes" id="UP000801492">
    <property type="component" value="Unassembled WGS sequence"/>
</dbReference>
<keyword evidence="1" id="KW-0472">Membrane</keyword>
<keyword evidence="1" id="KW-0812">Transmembrane</keyword>